<evidence type="ECO:0000313" key="2">
    <source>
        <dbReference type="Proteomes" id="UP001447857"/>
    </source>
</evidence>
<dbReference type="Gene3D" id="2.120.10.30">
    <property type="entry name" value="TolB, C-terminal domain"/>
    <property type="match status" value="3"/>
</dbReference>
<organism evidence="1 2">
    <name type="scientific">Flavobacterium ginsenosidimutans</name>
    <dbReference type="NCBI Taxonomy" id="687844"/>
    <lineage>
        <taxon>Bacteria</taxon>
        <taxon>Pseudomonadati</taxon>
        <taxon>Bacteroidota</taxon>
        <taxon>Flavobacteriia</taxon>
        <taxon>Flavobacteriales</taxon>
        <taxon>Flavobacteriaceae</taxon>
        <taxon>Flavobacterium</taxon>
    </lineage>
</organism>
<dbReference type="PANTHER" id="PTHR13833">
    <property type="match status" value="1"/>
</dbReference>
<dbReference type="Proteomes" id="UP001447857">
    <property type="component" value="Chromosome"/>
</dbReference>
<dbReference type="RefSeq" id="WP_111288508.1">
    <property type="nucleotide sequence ID" value="NZ_CP147988.1"/>
</dbReference>
<sequence length="337" mass="36607">MKKIIFFLFTIAMISCSSDNDNENSALIEYDKVSTVAAGVFKPRDLYATALTIDGNGNIYVASFESDQIRKVDKNGIVTVLAGSGEYSEIDVNGQGEEAVFTTIVDLNTDSKGNIYFSGSHDRTLRKITPDGLVTTYLTEAEMGRQAFGFLIDKEDNLYISDAASILKFNPKGTSTILAGKPDAWGHNDGKGEEARFSSAQFIAKDSKGNLYLKENVGAEGIRKITPEGLVTTIKITVKQDGVYVPYVGLEDAQGLAIDKNDIIYISTANNNILQITPDGKGKYLLGEGDRPSGYKDGLVGEALTSNIGRIAFDENGDLIIIENRKNGINVRKLSRK</sequence>
<evidence type="ECO:0000313" key="1">
    <source>
        <dbReference type="EMBL" id="WXK51601.1"/>
    </source>
</evidence>
<dbReference type="InterPro" id="IPR011042">
    <property type="entry name" value="6-blade_b-propeller_TolB-like"/>
</dbReference>
<dbReference type="PANTHER" id="PTHR13833:SF71">
    <property type="entry name" value="NHL DOMAIN-CONTAINING PROTEIN"/>
    <property type="match status" value="1"/>
</dbReference>
<accession>A0ABZ2QAY7</accession>
<dbReference type="SUPFAM" id="SSF101898">
    <property type="entry name" value="NHL repeat"/>
    <property type="match status" value="1"/>
</dbReference>
<proteinExistence type="predicted"/>
<gene>
    <name evidence="1" type="ORF">V6624_08155</name>
</gene>
<evidence type="ECO:0008006" key="3">
    <source>
        <dbReference type="Google" id="ProtNLM"/>
    </source>
</evidence>
<name>A0ABZ2QAY7_9FLAO</name>
<protein>
    <recommendedName>
        <fullName evidence="3">SMP-30/Gluconolactonase/LRE-like region domain-containing protein</fullName>
    </recommendedName>
</protein>
<dbReference type="PROSITE" id="PS51257">
    <property type="entry name" value="PROKAR_LIPOPROTEIN"/>
    <property type="match status" value="1"/>
</dbReference>
<keyword evidence="2" id="KW-1185">Reference proteome</keyword>
<dbReference type="EMBL" id="CP147988">
    <property type="protein sequence ID" value="WXK51601.1"/>
    <property type="molecule type" value="Genomic_DNA"/>
</dbReference>
<reference evidence="1 2" key="1">
    <citation type="submission" date="2024-02" db="EMBL/GenBank/DDBJ databases">
        <title>complete genome of Flavobacterium ginsenosidimutans Str. YTB16.</title>
        <authorList>
            <person name="Wang Q."/>
        </authorList>
    </citation>
    <scope>NUCLEOTIDE SEQUENCE [LARGE SCALE GENOMIC DNA]</scope>
    <source>
        <strain evidence="1 2">YTB16</strain>
    </source>
</reference>